<dbReference type="Proteomes" id="UP000187735">
    <property type="component" value="Chromosome"/>
</dbReference>
<evidence type="ECO:0000259" key="4">
    <source>
        <dbReference type="PROSITE" id="PS51007"/>
    </source>
</evidence>
<keyword evidence="1 3" id="KW-0479">Metal-binding</keyword>
<dbReference type="PROSITE" id="PS51007">
    <property type="entry name" value="CYTC"/>
    <property type="match status" value="1"/>
</dbReference>
<dbReference type="EMBL" id="CP017641">
    <property type="protein sequence ID" value="APZ96074.1"/>
    <property type="molecule type" value="Genomic_DNA"/>
</dbReference>
<dbReference type="STRING" id="1891926.Fuma_05742"/>
<reference evidence="5 6" key="1">
    <citation type="journal article" date="2016" name="Front. Microbiol.">
        <title>Fuerstia marisgermanicae gen. nov., sp. nov., an Unusual Member of the Phylum Planctomycetes from the German Wadden Sea.</title>
        <authorList>
            <person name="Kohn T."/>
            <person name="Heuer A."/>
            <person name="Jogler M."/>
            <person name="Vollmers J."/>
            <person name="Boedeker C."/>
            <person name="Bunk B."/>
            <person name="Rast P."/>
            <person name="Borchert D."/>
            <person name="Glockner I."/>
            <person name="Freese H.M."/>
            <person name="Klenk H.P."/>
            <person name="Overmann J."/>
            <person name="Kaster A.K."/>
            <person name="Rohde M."/>
            <person name="Wiegand S."/>
            <person name="Jogler C."/>
        </authorList>
    </citation>
    <scope>NUCLEOTIDE SEQUENCE [LARGE SCALE GENOMIC DNA]</scope>
    <source>
        <strain evidence="5 6">NH11</strain>
    </source>
</reference>
<dbReference type="PANTHER" id="PTHR35889">
    <property type="entry name" value="CYCLOINULO-OLIGOSACCHARIDE FRUCTANOTRANSFERASE-RELATED"/>
    <property type="match status" value="1"/>
</dbReference>
<gene>
    <name evidence="5" type="ORF">Fuma_05742</name>
</gene>
<protein>
    <submittedName>
        <fullName evidence="5">Planctomycete cytochrome C</fullName>
    </submittedName>
</protein>
<dbReference type="InterPro" id="IPR022655">
    <property type="entry name" value="DUF1553"/>
</dbReference>
<accession>A0A1P8WPU0</accession>
<proteinExistence type="predicted"/>
<feature type="domain" description="Cytochrome c" evidence="4">
    <location>
        <begin position="41"/>
        <end position="260"/>
    </location>
</feature>
<dbReference type="RefSeq" id="WP_145944431.1">
    <property type="nucleotide sequence ID" value="NZ_CP017641.1"/>
</dbReference>
<organism evidence="5 6">
    <name type="scientific">Fuerstiella marisgermanici</name>
    <dbReference type="NCBI Taxonomy" id="1891926"/>
    <lineage>
        <taxon>Bacteria</taxon>
        <taxon>Pseudomonadati</taxon>
        <taxon>Planctomycetota</taxon>
        <taxon>Planctomycetia</taxon>
        <taxon>Planctomycetales</taxon>
        <taxon>Planctomycetaceae</taxon>
        <taxon>Fuerstiella</taxon>
    </lineage>
</organism>
<dbReference type="InterPro" id="IPR011444">
    <property type="entry name" value="DUF1549"/>
</dbReference>
<dbReference type="KEGG" id="fmr:Fuma_05742"/>
<evidence type="ECO:0000256" key="1">
    <source>
        <dbReference type="ARBA" id="ARBA00022723"/>
    </source>
</evidence>
<sequence>MGDVSDRVCLGADATRAVRRLRGWQLRGMLVCAYLIAGAALAADDGPKTLNPADVQFFESKIRPVLVKHCYECHSANSKIVRGGLQLDHRDAIRKGGDSGPAVEPGSPDDSLLLSSLKHESFEMPPKGRLPDDVIADFAKWIENGAVDPRTETIHGKLKPVDWDAAAQHWAFKPISNNAPPEIDDAEADWAKNPIDQFVAKKLRLAGHAPAPRAEKRTLIRRATFDLIGLPPTVDEVHAFLADDSPDAFAKVVDRLLASPRYGERWGRHWLDLVRYANTNGADENHSLPNAWRFRDWVVQKVNDDLPLNDFIVQQLAGDLLPVPNDERAAGDLITATGMLVIGPKMLAEQDKDKMIIDIVDEQIDTVSRTMLGLTVACARCHDHKFDPISAEDYYALAGIFYSTQSMANRDFVSKWLERPRPSKEIEAQRLAYQPRIDEAKAELKRMKKARAKATEPISDADLKKQEEVVEKLTKEMPAFDMVMAVDEDKPTDLPVHIRANHLTLSPDVVPRAMPTILTKTAAAPPIQNESSGRLQLARWLVSEENPLTTRVMANRIWMWHFGNALVRSPSNFGLQSEPPTHPELLDWLAKELVRRNWSLKDMHRLIMLSATYQMSSEASPAAEVEDPENRLLRRQNRRRLEAEPIRDSILFVGGALDMTMGDIAANTNSNRRAIYLPINRSALYEMFSTFDYVETSNHIEQRPTTTIPQQSLFMMNSPIVIRQAENVAKELLKNSSTDTANSDRQLIGMAFERLFSRPPKEEEQQRAQRFLADADQNLSSVEDSEERRVQAWAALCRTLIATNEFIFVE</sequence>
<evidence type="ECO:0000313" key="6">
    <source>
        <dbReference type="Proteomes" id="UP000187735"/>
    </source>
</evidence>
<dbReference type="PANTHER" id="PTHR35889:SF3">
    <property type="entry name" value="F-BOX DOMAIN-CONTAINING PROTEIN"/>
    <property type="match status" value="1"/>
</dbReference>
<dbReference type="OrthoDB" id="127107at2"/>
<dbReference type="Pfam" id="PF07587">
    <property type="entry name" value="PSD1"/>
    <property type="match status" value="1"/>
</dbReference>
<evidence type="ECO:0000256" key="2">
    <source>
        <dbReference type="ARBA" id="ARBA00023004"/>
    </source>
</evidence>
<dbReference type="Pfam" id="PF07635">
    <property type="entry name" value="PSCyt1"/>
    <property type="match status" value="1"/>
</dbReference>
<keyword evidence="3" id="KW-0349">Heme</keyword>
<dbReference type="GO" id="GO:0020037">
    <property type="term" value="F:heme binding"/>
    <property type="evidence" value="ECO:0007669"/>
    <property type="project" value="InterPro"/>
</dbReference>
<keyword evidence="6" id="KW-1185">Reference proteome</keyword>
<dbReference type="InterPro" id="IPR011429">
    <property type="entry name" value="Cyt_c_Planctomycete-type"/>
</dbReference>
<evidence type="ECO:0000313" key="5">
    <source>
        <dbReference type="EMBL" id="APZ96074.1"/>
    </source>
</evidence>
<evidence type="ECO:0000256" key="3">
    <source>
        <dbReference type="PROSITE-ProRule" id="PRU00433"/>
    </source>
</evidence>
<name>A0A1P8WPU0_9PLAN</name>
<dbReference type="Pfam" id="PF07583">
    <property type="entry name" value="PSCyt2"/>
    <property type="match status" value="1"/>
</dbReference>
<dbReference type="InterPro" id="IPR009056">
    <property type="entry name" value="Cyt_c-like_dom"/>
</dbReference>
<dbReference type="AlphaFoldDB" id="A0A1P8WPU0"/>
<dbReference type="GO" id="GO:0046872">
    <property type="term" value="F:metal ion binding"/>
    <property type="evidence" value="ECO:0007669"/>
    <property type="project" value="UniProtKB-KW"/>
</dbReference>
<dbReference type="GO" id="GO:0009055">
    <property type="term" value="F:electron transfer activity"/>
    <property type="evidence" value="ECO:0007669"/>
    <property type="project" value="InterPro"/>
</dbReference>
<keyword evidence="2 3" id="KW-0408">Iron</keyword>